<name>A0A3B3ZNB0_9GOBI</name>
<dbReference type="GO" id="GO:0045944">
    <property type="term" value="P:positive regulation of transcription by RNA polymerase II"/>
    <property type="evidence" value="ECO:0007669"/>
    <property type="project" value="TreeGrafter"/>
</dbReference>
<dbReference type="PANTHER" id="PTHR24058:SF53">
    <property type="entry name" value="HOMEODOMAIN-INTERACTING PROTEIN KINASE 2"/>
    <property type="match status" value="1"/>
</dbReference>
<evidence type="ECO:0000256" key="5">
    <source>
        <dbReference type="ARBA" id="ARBA00022840"/>
    </source>
</evidence>
<dbReference type="InterPro" id="IPR017441">
    <property type="entry name" value="Protein_kinase_ATP_BS"/>
</dbReference>
<evidence type="ECO:0000256" key="6">
    <source>
        <dbReference type="PROSITE-ProRule" id="PRU10141"/>
    </source>
</evidence>
<dbReference type="GO" id="GO:0004713">
    <property type="term" value="F:protein tyrosine kinase activity"/>
    <property type="evidence" value="ECO:0007669"/>
    <property type="project" value="TreeGrafter"/>
</dbReference>
<evidence type="ECO:0000313" key="9">
    <source>
        <dbReference type="Ensembl" id="ENSPMGP00000006152.1"/>
    </source>
</evidence>
<dbReference type="Pfam" id="PF00069">
    <property type="entry name" value="Pkinase"/>
    <property type="match status" value="1"/>
</dbReference>
<dbReference type="PROSITE" id="PS00108">
    <property type="entry name" value="PROTEIN_KINASE_ST"/>
    <property type="match status" value="1"/>
</dbReference>
<dbReference type="Ensembl" id="ENSPMGT00000006532.1">
    <property type="protein sequence ID" value="ENSPMGP00000006152.1"/>
    <property type="gene ID" value="ENSPMGG00000004067.1"/>
</dbReference>
<protein>
    <recommendedName>
        <fullName evidence="8">Protein kinase domain-containing protein</fullName>
    </recommendedName>
</protein>
<dbReference type="InterPro" id="IPR050494">
    <property type="entry name" value="Ser_Thr_dual-spec_kinase"/>
</dbReference>
<keyword evidence="1 7" id="KW-0723">Serine/threonine-protein kinase</keyword>
<dbReference type="InterPro" id="IPR000719">
    <property type="entry name" value="Prot_kinase_dom"/>
</dbReference>
<evidence type="ECO:0000256" key="3">
    <source>
        <dbReference type="ARBA" id="ARBA00022741"/>
    </source>
</evidence>
<accession>A0A3B3ZNB0</accession>
<dbReference type="GO" id="GO:0046332">
    <property type="term" value="F:SMAD binding"/>
    <property type="evidence" value="ECO:0007669"/>
    <property type="project" value="TreeGrafter"/>
</dbReference>
<keyword evidence="3 6" id="KW-0547">Nucleotide-binding</keyword>
<dbReference type="PROSITE" id="PS50011">
    <property type="entry name" value="PROTEIN_KINASE_DOM"/>
    <property type="match status" value="1"/>
</dbReference>
<dbReference type="SUPFAM" id="SSF56112">
    <property type="entry name" value="Protein kinase-like (PK-like)"/>
    <property type="match status" value="1"/>
</dbReference>
<dbReference type="Gene3D" id="3.30.200.20">
    <property type="entry name" value="Phosphorylase Kinase, domain 1"/>
    <property type="match status" value="1"/>
</dbReference>
<dbReference type="GO" id="GO:0003714">
    <property type="term" value="F:transcription corepressor activity"/>
    <property type="evidence" value="ECO:0007669"/>
    <property type="project" value="TreeGrafter"/>
</dbReference>
<keyword evidence="2" id="KW-0808">Transferase</keyword>
<sequence length="461" mass="54296">MEITKYEVLEALGEGVFGTVTKCRNRATNQIVVLKVMKKDEKMCLNFKRELEMLEHISPVFNLVKFIEFFDFQDRQSMVFEMLDISVYDLMQEEFPFSLSQARPVAKQLLIALQGLQDIAVIHADIKPDNIMLVNHREQPFKVKLIDFGVAKRSDQVYPGQMMQPISVRAPEVRLGLPLWEAVDMWSLACCLLFFCYETAEEFFGYSDFDNMTKLANFIGTPAKELLDENPDMSEEQHSIYNLEELIKRSREFVSEQESNDRDAFHDLLSKMLEINAEKRITPAQALLHPFITMDHLPKGDNYTKEAHELMRVAETMYGPLQRENLEKIAEKQKEEAIAANDFTDTHTYIHTYMYTYIYTHTHTHTPLYTHINTHTHIHTLTYTHTYTHTYIHTPIHKHIYIHTHTYTHTYTHTQTYTLIHPHTYTHTYTQTYTHTHIYTYIFIHTHIHTQTEVQMCRCSL</sequence>
<proteinExistence type="inferred from homology"/>
<dbReference type="GO" id="GO:0007224">
    <property type="term" value="P:smoothened signaling pathway"/>
    <property type="evidence" value="ECO:0007669"/>
    <property type="project" value="TreeGrafter"/>
</dbReference>
<dbReference type="PANTHER" id="PTHR24058">
    <property type="entry name" value="DUAL SPECIFICITY PROTEIN KINASE"/>
    <property type="match status" value="1"/>
</dbReference>
<organism evidence="9 10">
    <name type="scientific">Periophthalmus magnuspinnatus</name>
    <dbReference type="NCBI Taxonomy" id="409849"/>
    <lineage>
        <taxon>Eukaryota</taxon>
        <taxon>Metazoa</taxon>
        <taxon>Chordata</taxon>
        <taxon>Craniata</taxon>
        <taxon>Vertebrata</taxon>
        <taxon>Euteleostomi</taxon>
        <taxon>Actinopterygii</taxon>
        <taxon>Neopterygii</taxon>
        <taxon>Teleostei</taxon>
        <taxon>Neoteleostei</taxon>
        <taxon>Acanthomorphata</taxon>
        <taxon>Gobiaria</taxon>
        <taxon>Gobiiformes</taxon>
        <taxon>Gobioidei</taxon>
        <taxon>Gobiidae</taxon>
        <taxon>Oxudercinae</taxon>
        <taxon>Periophthalmus</taxon>
    </lineage>
</organism>
<feature type="domain" description="Protein kinase" evidence="8">
    <location>
        <begin position="6"/>
        <end position="292"/>
    </location>
</feature>
<keyword evidence="5 6" id="KW-0067">ATP-binding</keyword>
<dbReference type="InterPro" id="IPR008271">
    <property type="entry name" value="Ser/Thr_kinase_AS"/>
</dbReference>
<evidence type="ECO:0000259" key="8">
    <source>
        <dbReference type="PROSITE" id="PS50011"/>
    </source>
</evidence>
<dbReference type="GO" id="GO:0005737">
    <property type="term" value="C:cytoplasm"/>
    <property type="evidence" value="ECO:0007669"/>
    <property type="project" value="TreeGrafter"/>
</dbReference>
<dbReference type="GO" id="GO:0016605">
    <property type="term" value="C:PML body"/>
    <property type="evidence" value="ECO:0007669"/>
    <property type="project" value="TreeGrafter"/>
</dbReference>
<dbReference type="Gene3D" id="1.10.510.10">
    <property type="entry name" value="Transferase(Phosphotransferase) domain 1"/>
    <property type="match status" value="1"/>
</dbReference>
<dbReference type="GO" id="GO:0004674">
    <property type="term" value="F:protein serine/threonine kinase activity"/>
    <property type="evidence" value="ECO:0007669"/>
    <property type="project" value="UniProtKB-KW"/>
</dbReference>
<dbReference type="PROSITE" id="PS00107">
    <property type="entry name" value="PROTEIN_KINASE_ATP"/>
    <property type="match status" value="1"/>
</dbReference>
<evidence type="ECO:0000256" key="4">
    <source>
        <dbReference type="ARBA" id="ARBA00022777"/>
    </source>
</evidence>
<dbReference type="InterPro" id="IPR011009">
    <property type="entry name" value="Kinase-like_dom_sf"/>
</dbReference>
<keyword evidence="10" id="KW-1185">Reference proteome</keyword>
<evidence type="ECO:0000256" key="7">
    <source>
        <dbReference type="RuleBase" id="RU000304"/>
    </source>
</evidence>
<reference evidence="9" key="2">
    <citation type="submission" date="2025-09" db="UniProtKB">
        <authorList>
            <consortium name="Ensembl"/>
        </authorList>
    </citation>
    <scope>IDENTIFICATION</scope>
</reference>
<evidence type="ECO:0000256" key="2">
    <source>
        <dbReference type="ARBA" id="ARBA00022679"/>
    </source>
</evidence>
<evidence type="ECO:0000313" key="10">
    <source>
        <dbReference type="Proteomes" id="UP000261520"/>
    </source>
</evidence>
<feature type="binding site" evidence="6">
    <location>
        <position position="35"/>
    </location>
    <ligand>
        <name>ATP</name>
        <dbReference type="ChEBI" id="CHEBI:30616"/>
    </ligand>
</feature>
<dbReference type="Proteomes" id="UP000261520">
    <property type="component" value="Unplaced"/>
</dbReference>
<dbReference type="SMART" id="SM00220">
    <property type="entry name" value="S_TKc"/>
    <property type="match status" value="1"/>
</dbReference>
<dbReference type="AlphaFoldDB" id="A0A3B3ZNB0"/>
<dbReference type="GO" id="GO:0042771">
    <property type="term" value="P:intrinsic apoptotic signaling pathway in response to DNA damage by p53 class mediator"/>
    <property type="evidence" value="ECO:0007669"/>
    <property type="project" value="TreeGrafter"/>
</dbReference>
<keyword evidence="4" id="KW-0418">Kinase</keyword>
<evidence type="ECO:0000256" key="1">
    <source>
        <dbReference type="ARBA" id="ARBA00022527"/>
    </source>
</evidence>
<dbReference type="GO" id="GO:0005524">
    <property type="term" value="F:ATP binding"/>
    <property type="evidence" value="ECO:0007669"/>
    <property type="project" value="UniProtKB-UniRule"/>
</dbReference>
<dbReference type="GO" id="GO:0003713">
    <property type="term" value="F:transcription coactivator activity"/>
    <property type="evidence" value="ECO:0007669"/>
    <property type="project" value="TreeGrafter"/>
</dbReference>
<reference evidence="9" key="1">
    <citation type="submission" date="2025-08" db="UniProtKB">
        <authorList>
            <consortium name="Ensembl"/>
        </authorList>
    </citation>
    <scope>IDENTIFICATION</scope>
</reference>
<comment type="similarity">
    <text evidence="7">Belongs to the protein kinase superfamily.</text>
</comment>